<dbReference type="OrthoDB" id="205248at2759"/>
<evidence type="ECO:0000313" key="2">
    <source>
        <dbReference type="EMBL" id="CAG9538428.1"/>
    </source>
</evidence>
<gene>
    <name evidence="2" type="ORF">CJOHNSTONI_LOCUS8138</name>
</gene>
<feature type="region of interest" description="Disordered" evidence="1">
    <location>
        <begin position="1"/>
        <end position="85"/>
    </location>
</feature>
<dbReference type="AlphaFoldDB" id="A0A8J2M9E9"/>
<feature type="non-terminal residue" evidence="2">
    <location>
        <position position="85"/>
    </location>
</feature>
<name>A0A8J2M9E9_9BILA</name>
<evidence type="ECO:0000256" key="1">
    <source>
        <dbReference type="SAM" id="MobiDB-lite"/>
    </source>
</evidence>
<evidence type="ECO:0000313" key="3">
    <source>
        <dbReference type="Proteomes" id="UP000746747"/>
    </source>
</evidence>
<sequence>GNEFKSERLEDQRDLNQYRDSTRSSSSEEKEQENHKVAIYVRSRDESPNTKKERKRLVKEEKRANRLTKIPKHIKKRHNKANKCR</sequence>
<comment type="caution">
    <text evidence="2">The sequence shown here is derived from an EMBL/GenBank/DDBJ whole genome shotgun (WGS) entry which is preliminary data.</text>
</comment>
<dbReference type="EMBL" id="CAKAEH010001657">
    <property type="protein sequence ID" value="CAG9538428.1"/>
    <property type="molecule type" value="Genomic_DNA"/>
</dbReference>
<proteinExistence type="predicted"/>
<dbReference type="Proteomes" id="UP000746747">
    <property type="component" value="Unassembled WGS sequence"/>
</dbReference>
<feature type="compositionally biased region" description="Basic residues" evidence="1">
    <location>
        <begin position="65"/>
        <end position="85"/>
    </location>
</feature>
<accession>A0A8J2M9E9</accession>
<protein>
    <submittedName>
        <fullName evidence="2">Uncharacterized protein</fullName>
    </submittedName>
</protein>
<feature type="compositionally biased region" description="Basic and acidic residues" evidence="1">
    <location>
        <begin position="1"/>
        <end position="51"/>
    </location>
</feature>
<organism evidence="2 3">
    <name type="scientific">Cercopithifilaria johnstoni</name>
    <dbReference type="NCBI Taxonomy" id="2874296"/>
    <lineage>
        <taxon>Eukaryota</taxon>
        <taxon>Metazoa</taxon>
        <taxon>Ecdysozoa</taxon>
        <taxon>Nematoda</taxon>
        <taxon>Chromadorea</taxon>
        <taxon>Rhabditida</taxon>
        <taxon>Spirurina</taxon>
        <taxon>Spiruromorpha</taxon>
        <taxon>Filarioidea</taxon>
        <taxon>Onchocercidae</taxon>
        <taxon>Cercopithifilaria</taxon>
    </lineage>
</organism>
<reference evidence="2" key="1">
    <citation type="submission" date="2021-09" db="EMBL/GenBank/DDBJ databases">
        <authorList>
            <consortium name="Pathogen Informatics"/>
        </authorList>
    </citation>
    <scope>NUCLEOTIDE SEQUENCE</scope>
</reference>
<keyword evidence="3" id="KW-1185">Reference proteome</keyword>